<proteinExistence type="predicted"/>
<comment type="caution">
    <text evidence="1">The sequence shown here is derived from an EMBL/GenBank/DDBJ whole genome shotgun (WGS) entry which is preliminary data.</text>
</comment>
<name>A0ABS7J476_9SPHN</name>
<sequence>MAIDVLDKAAAAEIRRLILPLFRDLGFQRVTSSISERWDGSAERPDRFLRLHLIPEPRRRDLGEPYGVSVELSVFHPAMEHPDCSVRRDPQGRYSPKPAEVFRPRHVLHLWTGDGQPHWRADAGDMARMFGVMRASMCELLVPEIEAVASFAYEVVKHKQLFPLTPDEVRERVCEEQAAVAQEVDLIPDVPFIWTTQKRPAGFFSPDLRFPVATADWGDPVVSALLREAHSLHYLSALADRYLGKPVATEFRQRAGALEAAAGIDLRAETEEEYLSRFGY</sequence>
<evidence type="ECO:0000313" key="2">
    <source>
        <dbReference type="Proteomes" id="UP000755104"/>
    </source>
</evidence>
<organism evidence="1 2">
    <name type="scientific">Qipengyuania qiaonensis</name>
    <dbReference type="NCBI Taxonomy" id="2867240"/>
    <lineage>
        <taxon>Bacteria</taxon>
        <taxon>Pseudomonadati</taxon>
        <taxon>Pseudomonadota</taxon>
        <taxon>Alphaproteobacteria</taxon>
        <taxon>Sphingomonadales</taxon>
        <taxon>Erythrobacteraceae</taxon>
        <taxon>Qipengyuania</taxon>
    </lineage>
</organism>
<evidence type="ECO:0008006" key="3">
    <source>
        <dbReference type="Google" id="ProtNLM"/>
    </source>
</evidence>
<dbReference type="EMBL" id="JAIGNO010000003">
    <property type="protein sequence ID" value="MBX7482137.1"/>
    <property type="molecule type" value="Genomic_DNA"/>
</dbReference>
<evidence type="ECO:0000313" key="1">
    <source>
        <dbReference type="EMBL" id="MBX7482137.1"/>
    </source>
</evidence>
<keyword evidence="2" id="KW-1185">Reference proteome</keyword>
<reference evidence="1 2" key="1">
    <citation type="submission" date="2021-08" db="EMBL/GenBank/DDBJ databases">
        <title>Comparative Genomics Analysis of the Genus Qipengyuania Reveals Extensive Genetic Diversity and Metabolic Versatility, Including the Description of Fifteen Novel Species.</title>
        <authorList>
            <person name="Liu Y."/>
        </authorList>
    </citation>
    <scope>NUCLEOTIDE SEQUENCE [LARGE SCALE GENOMIC DNA]</scope>
    <source>
        <strain evidence="1 2">6D47A</strain>
    </source>
</reference>
<protein>
    <recommendedName>
        <fullName evidence="3">DUF4304 domain-containing protein</fullName>
    </recommendedName>
</protein>
<dbReference type="Proteomes" id="UP000755104">
    <property type="component" value="Unassembled WGS sequence"/>
</dbReference>
<dbReference type="RefSeq" id="WP_221556926.1">
    <property type="nucleotide sequence ID" value="NZ_JAIGNO010000003.1"/>
</dbReference>
<gene>
    <name evidence="1" type="ORF">K3174_06310</name>
</gene>
<accession>A0ABS7J476</accession>